<dbReference type="EMBL" id="JASBWV010000001">
    <property type="protein sequence ID" value="KAJ9128280.1"/>
    <property type="molecule type" value="Genomic_DNA"/>
</dbReference>
<reference evidence="1" key="1">
    <citation type="submission" date="2023-04" db="EMBL/GenBank/DDBJ databases">
        <title>Draft Genome sequencing of Naganishia species isolated from polar environments using Oxford Nanopore Technology.</title>
        <authorList>
            <person name="Leo P."/>
            <person name="Venkateswaran K."/>
        </authorList>
    </citation>
    <scope>NUCLEOTIDE SEQUENCE</scope>
    <source>
        <strain evidence="1">DBVPG 5303</strain>
    </source>
</reference>
<gene>
    <name evidence="1" type="ORF">QFC24_000573</name>
</gene>
<evidence type="ECO:0000313" key="1">
    <source>
        <dbReference type="EMBL" id="KAJ9128280.1"/>
    </source>
</evidence>
<sequence length="971" mass="107682">MQVDTENTTLENGSSAFQVNGLLFMDDSTDNTSAEATNSESQPLTAIQELESFASNGLLDGSIDDTESFRTLGMNMPYEERPKSLSQKDSINTSRSEGNGITQTMQKDSQQAEDTQKLIGLNANNPEFESTANVLPEISAPEEQGIQANGLLFEFEDVPVEDAIQMSTITSSSSATMAVTTSQTRIIEQDTTDQESSLDQLLEEIESVSYTALEKGKGKVGANARSINTTAASLVRSAMHIPRAGTIPQGGPTPESLSIYSHLNLVSLTKEAETLKPLEAVDRNGKKVVFKRKARKVVDGRAPRPESAIGTGKGMKLLETSYHDLLKEIEEEESALAALALQKQYEDEDRALKETLARAKSKAKIHDPNSEKREPKKQVMWVDKYRPTKFTDLLGEERSHRDVLGWLKEWDKCVYKRVNPLQTKKRARETEELGAGGYVLLMSGPPGLGKTTLAHVVAKQAGYNVFEINASDDRNAGTVSQRIKNALDAGSGLRAKGKPTCVIIDEIDGSAGGDMDVPARKNSRKPPQILKRPIICICNDLYAPALRPLRPFARIVRFKKAQPSLIVNRLRQICDKERVKADTRGLTRLAEMTNSDVRSCLNTLQFMKSRSLEITEKTLRQSSIGMKDSGASLNVVWHNLFVPVSTKGKRKENGVGKDSYVNRLAFEVQSCGDQDKVVQGCFEHYPNLKPLDQSLANVSRAHEWLHFYDRLHQRILSSQEFELMAYTPYAIVPWFSHFASPANVERPVDFPKTDYESYVKSSTNKDVGTALLKSIPPNLRALYNSTSALTELVPLLMRIISPNLKPVNANLVRADDKVLLGHLVDLMLALNLSFYRDKTEDGQPMFRLDPPIDVFIHYDGKRAADIAQSRFAVRQLVAQAMEAEAIRRKGGSSAEEAGKKDIHSMFKKQASSDPTSLADKPPVDFFGRLVAKKAKLNNLEDVVVPEFRVIYKYNEGSSSALRKTLKMSSMM</sequence>
<evidence type="ECO:0000313" key="2">
    <source>
        <dbReference type="Proteomes" id="UP001234202"/>
    </source>
</evidence>
<organism evidence="1 2">
    <name type="scientific">Naganishia onofrii</name>
    <dbReference type="NCBI Taxonomy" id="1851511"/>
    <lineage>
        <taxon>Eukaryota</taxon>
        <taxon>Fungi</taxon>
        <taxon>Dikarya</taxon>
        <taxon>Basidiomycota</taxon>
        <taxon>Agaricomycotina</taxon>
        <taxon>Tremellomycetes</taxon>
        <taxon>Filobasidiales</taxon>
        <taxon>Filobasidiaceae</taxon>
        <taxon>Naganishia</taxon>
    </lineage>
</organism>
<comment type="caution">
    <text evidence="1">The sequence shown here is derived from an EMBL/GenBank/DDBJ whole genome shotgun (WGS) entry which is preliminary data.</text>
</comment>
<proteinExistence type="predicted"/>
<dbReference type="Proteomes" id="UP001234202">
    <property type="component" value="Unassembled WGS sequence"/>
</dbReference>
<name>A0ACC2XXK9_9TREE</name>
<protein>
    <submittedName>
        <fullName evidence="1">Uncharacterized protein</fullName>
    </submittedName>
</protein>
<keyword evidence="2" id="KW-1185">Reference proteome</keyword>
<accession>A0ACC2XXK9</accession>